<reference evidence="6" key="1">
    <citation type="submission" date="2023-10" db="EMBL/GenBank/DDBJ databases">
        <title>Genome assembly of Pristionchus species.</title>
        <authorList>
            <person name="Yoshida K."/>
            <person name="Sommer R.J."/>
        </authorList>
    </citation>
    <scope>NUCLEOTIDE SEQUENCE</scope>
    <source>
        <strain evidence="6">RS5133</strain>
    </source>
</reference>
<dbReference type="AlphaFoldDB" id="A0AAV5WAM4"/>
<name>A0AAV5WAM4_9BILA</name>
<dbReference type="Gene3D" id="6.10.140.2220">
    <property type="match status" value="1"/>
</dbReference>
<dbReference type="Pfam" id="PF01753">
    <property type="entry name" value="zf-MYND"/>
    <property type="match status" value="1"/>
</dbReference>
<dbReference type="GO" id="GO:0005634">
    <property type="term" value="C:nucleus"/>
    <property type="evidence" value="ECO:0007669"/>
    <property type="project" value="TreeGrafter"/>
</dbReference>
<evidence type="ECO:0000256" key="1">
    <source>
        <dbReference type="ARBA" id="ARBA00022723"/>
    </source>
</evidence>
<evidence type="ECO:0000259" key="5">
    <source>
        <dbReference type="PROSITE" id="PS50865"/>
    </source>
</evidence>
<evidence type="ECO:0000256" key="3">
    <source>
        <dbReference type="ARBA" id="ARBA00022833"/>
    </source>
</evidence>
<dbReference type="PANTHER" id="PTHR12197:SF251">
    <property type="entry name" value="EG:BACR7C10.4 PROTEIN"/>
    <property type="match status" value="1"/>
</dbReference>
<accession>A0AAV5WAM4</accession>
<evidence type="ECO:0000256" key="2">
    <source>
        <dbReference type="ARBA" id="ARBA00022771"/>
    </source>
</evidence>
<evidence type="ECO:0000313" key="6">
    <source>
        <dbReference type="EMBL" id="GMT28882.1"/>
    </source>
</evidence>
<dbReference type="Proteomes" id="UP001432322">
    <property type="component" value="Unassembled WGS sequence"/>
</dbReference>
<sequence length="164" mass="19118">ISLTMTDLAEEEPYVAVVNDTMIHQVCSHCFNCDTSNLRRCLGCLELHYCSELCQREDWHVHKAECKLLSLFPYGIPPSDIRLLTRLLIRKKKGDERNVISFNGKSFDQLTHNMDDIDYSSWSNEFGTIVTQLYQYVYKKYILPEHELAMEYISVMKGQLSDPK</sequence>
<feature type="domain" description="MYND-type" evidence="5">
    <location>
        <begin position="27"/>
        <end position="66"/>
    </location>
</feature>
<evidence type="ECO:0000313" key="7">
    <source>
        <dbReference type="Proteomes" id="UP001432322"/>
    </source>
</evidence>
<protein>
    <recommendedName>
        <fullName evidence="5">MYND-type domain-containing protein</fullName>
    </recommendedName>
</protein>
<feature type="non-terminal residue" evidence="6">
    <location>
        <position position="1"/>
    </location>
</feature>
<gene>
    <name evidence="6" type="ORF">PFISCL1PPCAC_20179</name>
</gene>
<dbReference type="Gene3D" id="2.170.270.10">
    <property type="entry name" value="SET domain"/>
    <property type="match status" value="1"/>
</dbReference>
<dbReference type="PANTHER" id="PTHR12197">
    <property type="entry name" value="HISTONE-LYSINE N-METHYLTRANSFERASE SMYD"/>
    <property type="match status" value="1"/>
</dbReference>
<comment type="caution">
    <text evidence="6">The sequence shown here is derived from an EMBL/GenBank/DDBJ whole genome shotgun (WGS) entry which is preliminary data.</text>
</comment>
<dbReference type="GO" id="GO:0008270">
    <property type="term" value="F:zinc ion binding"/>
    <property type="evidence" value="ECO:0007669"/>
    <property type="project" value="UniProtKB-KW"/>
</dbReference>
<dbReference type="SUPFAM" id="SSF144232">
    <property type="entry name" value="HIT/MYND zinc finger-like"/>
    <property type="match status" value="1"/>
</dbReference>
<dbReference type="InterPro" id="IPR002893">
    <property type="entry name" value="Znf_MYND"/>
</dbReference>
<dbReference type="InterPro" id="IPR046341">
    <property type="entry name" value="SET_dom_sf"/>
</dbReference>
<dbReference type="PROSITE" id="PS50865">
    <property type="entry name" value="ZF_MYND_2"/>
    <property type="match status" value="1"/>
</dbReference>
<keyword evidence="3" id="KW-0862">Zinc</keyword>
<keyword evidence="1" id="KW-0479">Metal-binding</keyword>
<dbReference type="InterPro" id="IPR050869">
    <property type="entry name" value="H3K4_H4K5_MeTrfase"/>
</dbReference>
<proteinExistence type="predicted"/>
<organism evidence="6 7">
    <name type="scientific">Pristionchus fissidentatus</name>
    <dbReference type="NCBI Taxonomy" id="1538716"/>
    <lineage>
        <taxon>Eukaryota</taxon>
        <taxon>Metazoa</taxon>
        <taxon>Ecdysozoa</taxon>
        <taxon>Nematoda</taxon>
        <taxon>Chromadorea</taxon>
        <taxon>Rhabditida</taxon>
        <taxon>Rhabditina</taxon>
        <taxon>Diplogasteromorpha</taxon>
        <taxon>Diplogasteroidea</taxon>
        <taxon>Neodiplogasteridae</taxon>
        <taxon>Pristionchus</taxon>
    </lineage>
</organism>
<dbReference type="EMBL" id="BTSY01000005">
    <property type="protein sequence ID" value="GMT28882.1"/>
    <property type="molecule type" value="Genomic_DNA"/>
</dbReference>
<dbReference type="Gene3D" id="1.10.220.160">
    <property type="match status" value="1"/>
</dbReference>
<evidence type="ECO:0000256" key="4">
    <source>
        <dbReference type="PROSITE-ProRule" id="PRU00134"/>
    </source>
</evidence>
<keyword evidence="7" id="KW-1185">Reference proteome</keyword>
<keyword evidence="2 4" id="KW-0863">Zinc-finger</keyword>